<dbReference type="EMBL" id="QFQS01000012">
    <property type="protein sequence ID" value="PZQ94873.1"/>
    <property type="molecule type" value="Genomic_DNA"/>
</dbReference>
<gene>
    <name evidence="4" type="ORF">DI533_21055</name>
</gene>
<dbReference type="Proteomes" id="UP000248975">
    <property type="component" value="Unassembled WGS sequence"/>
</dbReference>
<comment type="caution">
    <text evidence="4">The sequence shown here is derived from an EMBL/GenBank/DDBJ whole genome shotgun (WGS) entry which is preliminary data.</text>
</comment>
<dbReference type="AlphaFoldDB" id="A0A2W5TVU4"/>
<dbReference type="Pfam" id="PF25269">
    <property type="entry name" value="DUF7867"/>
    <property type="match status" value="1"/>
</dbReference>
<evidence type="ECO:0000313" key="4">
    <source>
        <dbReference type="EMBL" id="PZQ94873.1"/>
    </source>
</evidence>
<evidence type="ECO:0000313" key="5">
    <source>
        <dbReference type="Proteomes" id="UP000248975"/>
    </source>
</evidence>
<accession>A0A2W5TVU4</accession>
<feature type="region of interest" description="Disordered" evidence="1">
    <location>
        <begin position="335"/>
        <end position="364"/>
    </location>
</feature>
<protein>
    <recommendedName>
        <fullName evidence="3">DUF7867 domain-containing protein</fullName>
    </recommendedName>
</protein>
<keyword evidence="2" id="KW-0812">Transmembrane</keyword>
<reference evidence="4 5" key="1">
    <citation type="submission" date="2017-08" db="EMBL/GenBank/DDBJ databases">
        <title>Infants hospitalized years apart are colonized by the same room-sourced microbial strains.</title>
        <authorList>
            <person name="Brooks B."/>
            <person name="Olm M.R."/>
            <person name="Firek B.A."/>
            <person name="Baker R."/>
            <person name="Thomas B.C."/>
            <person name="Morowitz M.J."/>
            <person name="Banfield J.F."/>
        </authorList>
    </citation>
    <scope>NUCLEOTIDE SEQUENCE [LARGE SCALE GENOMIC DNA]</scope>
    <source>
        <strain evidence="4">S2_003_000_R2_11</strain>
    </source>
</reference>
<feature type="domain" description="DUF7867" evidence="3">
    <location>
        <begin position="366"/>
        <end position="491"/>
    </location>
</feature>
<evidence type="ECO:0000256" key="2">
    <source>
        <dbReference type="SAM" id="Phobius"/>
    </source>
</evidence>
<organism evidence="4 5">
    <name type="scientific">Cereibacter sphaeroides</name>
    <name type="common">Rhodobacter sphaeroides</name>
    <dbReference type="NCBI Taxonomy" id="1063"/>
    <lineage>
        <taxon>Bacteria</taxon>
        <taxon>Pseudomonadati</taxon>
        <taxon>Pseudomonadota</taxon>
        <taxon>Alphaproteobacteria</taxon>
        <taxon>Rhodobacterales</taxon>
        <taxon>Paracoccaceae</taxon>
        <taxon>Cereibacter</taxon>
    </lineage>
</organism>
<feature type="compositionally biased region" description="Acidic residues" evidence="1">
    <location>
        <begin position="339"/>
        <end position="352"/>
    </location>
</feature>
<keyword evidence="2" id="KW-1133">Transmembrane helix</keyword>
<name>A0A2W5TVU4_CERSP</name>
<evidence type="ECO:0000256" key="1">
    <source>
        <dbReference type="SAM" id="MobiDB-lite"/>
    </source>
</evidence>
<dbReference type="InterPro" id="IPR057189">
    <property type="entry name" value="DUF7867"/>
</dbReference>
<keyword evidence="2" id="KW-0472">Membrane</keyword>
<sequence>MRCSAFRRDEAGAGSAFGLFGIIFCLMFAGLSIDATNAWRNGEILRLSADVAAHAGASRLAEEQSREVALAVAAGAAELNTPVAVYGRTIHDRAEDIQALSYDPQTNMVSPSDKPNAVSVRLERNDRVDNPVPTFILRLIGRAGWNLSVTSVAAVVPTERCRPGDGIYGHQKVAMTGEAIVGSNVCLHSQVAVDLAGQSSFKADSGISMPDMSNCQGGCNDLSSPGFAKAAASTNLIMTDPVTHIDRLAEGFANPRLELPEKTTFFTAHPLAEDMSGLEELGVDTSSLSTGDVVPIKAEDFPRVRELPAGLVYAVTCPADSKGVLDIGGRALEQTEGTMTEDEGMEEDDEWADVSPPDESLSEEPVSVEGQKLNGIALVTNCALNFTDLADIRGSLIISTRTAEGITLSADAGASAGDPTLSCNPSMQSTIMAKGAMRVPADFTLSNVSFVIGGEVDVAGDPSGNAVMHRGLAIHAGGPVQMSGAHAFEACETAMEPLLPVLNVIKYVIPTDPLVVTN</sequence>
<proteinExistence type="predicted"/>
<feature type="transmembrane region" description="Helical" evidence="2">
    <location>
        <begin position="12"/>
        <end position="33"/>
    </location>
</feature>
<evidence type="ECO:0000259" key="3">
    <source>
        <dbReference type="Pfam" id="PF25269"/>
    </source>
</evidence>